<dbReference type="InterPro" id="IPR036412">
    <property type="entry name" value="HAD-like_sf"/>
</dbReference>
<dbReference type="EC" id="7.6.2.1" evidence="12"/>
<keyword evidence="16" id="KW-1185">Reference proteome</keyword>
<evidence type="ECO:0000256" key="11">
    <source>
        <dbReference type="ARBA" id="ARBA00034036"/>
    </source>
</evidence>
<evidence type="ECO:0000313" key="16">
    <source>
        <dbReference type="Proteomes" id="UP000815325"/>
    </source>
</evidence>
<keyword evidence="7 12" id="KW-0460">Magnesium</keyword>
<evidence type="ECO:0000256" key="13">
    <source>
        <dbReference type="SAM" id="MobiDB-lite"/>
    </source>
</evidence>
<gene>
    <name evidence="15" type="ORF">DUNSADRAFT_459</name>
</gene>
<evidence type="ECO:0000259" key="14">
    <source>
        <dbReference type="Pfam" id="PF16212"/>
    </source>
</evidence>
<reference evidence="15" key="1">
    <citation type="submission" date="2017-08" db="EMBL/GenBank/DDBJ databases">
        <authorList>
            <person name="Polle J.E."/>
            <person name="Barry K."/>
            <person name="Cushman J."/>
            <person name="Schmutz J."/>
            <person name="Tran D."/>
            <person name="Hathwaick L.T."/>
            <person name="Yim W.C."/>
            <person name="Jenkins J."/>
            <person name="Mckie-Krisberg Z.M."/>
            <person name="Prochnik S."/>
            <person name="Lindquist E."/>
            <person name="Dockter R.B."/>
            <person name="Adam C."/>
            <person name="Molina H."/>
            <person name="Bunkerborg J."/>
            <person name="Jin E."/>
            <person name="Buchheim M."/>
            <person name="Magnuson J."/>
        </authorList>
    </citation>
    <scope>NUCLEOTIDE SEQUENCE</scope>
    <source>
        <strain evidence="15">CCAP 19/18</strain>
    </source>
</reference>
<dbReference type="SUPFAM" id="SSF56784">
    <property type="entry name" value="HAD-like"/>
    <property type="match status" value="1"/>
</dbReference>
<accession>A0ABQ7GYA3</accession>
<comment type="caution">
    <text evidence="12">Lacks conserved residue(s) required for the propagation of feature annotation.</text>
</comment>
<feature type="compositionally biased region" description="Low complexity" evidence="13">
    <location>
        <begin position="467"/>
        <end position="479"/>
    </location>
</feature>
<dbReference type="InterPro" id="IPR001757">
    <property type="entry name" value="P_typ_ATPase"/>
</dbReference>
<evidence type="ECO:0000313" key="15">
    <source>
        <dbReference type="EMBL" id="KAF5839585.1"/>
    </source>
</evidence>
<proteinExistence type="inferred from homology"/>
<dbReference type="PANTHER" id="PTHR24092">
    <property type="entry name" value="PROBABLE PHOSPHOLIPID-TRANSPORTING ATPASE"/>
    <property type="match status" value="1"/>
</dbReference>
<name>A0ABQ7GYA3_DUNSA</name>
<comment type="caution">
    <text evidence="15">The sequence shown here is derived from an EMBL/GenBank/DDBJ whole genome shotgun (WGS) entry which is preliminary data.</text>
</comment>
<evidence type="ECO:0000256" key="7">
    <source>
        <dbReference type="ARBA" id="ARBA00022842"/>
    </source>
</evidence>
<protein>
    <recommendedName>
        <fullName evidence="12">Phospholipid-transporting ATPase</fullName>
        <ecNumber evidence="12">7.6.2.1</ecNumber>
    </recommendedName>
</protein>
<keyword evidence="10 12" id="KW-0472">Membrane</keyword>
<evidence type="ECO:0000256" key="1">
    <source>
        <dbReference type="ARBA" id="ARBA00004141"/>
    </source>
</evidence>
<dbReference type="InterPro" id="IPR023214">
    <property type="entry name" value="HAD_sf"/>
</dbReference>
<keyword evidence="9 12" id="KW-1133">Transmembrane helix</keyword>
<dbReference type="NCBIfam" id="TIGR01652">
    <property type="entry name" value="ATPase-Plipid"/>
    <property type="match status" value="1"/>
</dbReference>
<keyword evidence="5 12" id="KW-0547">Nucleotide-binding</keyword>
<keyword evidence="3 12" id="KW-0812">Transmembrane</keyword>
<keyword evidence="4" id="KW-0479">Metal-binding</keyword>
<keyword evidence="6 12" id="KW-0067">ATP-binding</keyword>
<dbReference type="Gene3D" id="3.40.50.1000">
    <property type="entry name" value="HAD superfamily/HAD-like"/>
    <property type="match status" value="1"/>
</dbReference>
<evidence type="ECO:0000256" key="2">
    <source>
        <dbReference type="ARBA" id="ARBA00008109"/>
    </source>
</evidence>
<feature type="transmembrane region" description="Helical" evidence="12">
    <location>
        <begin position="283"/>
        <end position="302"/>
    </location>
</feature>
<feature type="domain" description="P-type ATPase C-terminal" evidence="14">
    <location>
        <begin position="243"/>
        <end position="346"/>
    </location>
</feature>
<evidence type="ECO:0000256" key="6">
    <source>
        <dbReference type="ARBA" id="ARBA00022840"/>
    </source>
</evidence>
<dbReference type="Pfam" id="PF16212">
    <property type="entry name" value="PhoLip_ATPase_C"/>
    <property type="match status" value="1"/>
</dbReference>
<organism evidence="15 16">
    <name type="scientific">Dunaliella salina</name>
    <name type="common">Green alga</name>
    <name type="synonym">Protococcus salinus</name>
    <dbReference type="NCBI Taxonomy" id="3046"/>
    <lineage>
        <taxon>Eukaryota</taxon>
        <taxon>Viridiplantae</taxon>
        <taxon>Chlorophyta</taxon>
        <taxon>core chlorophytes</taxon>
        <taxon>Chlorophyceae</taxon>
        <taxon>CS clade</taxon>
        <taxon>Chlamydomonadales</taxon>
        <taxon>Dunaliellaceae</taxon>
        <taxon>Dunaliella</taxon>
    </lineage>
</organism>
<evidence type="ECO:0000256" key="5">
    <source>
        <dbReference type="ARBA" id="ARBA00022741"/>
    </source>
</evidence>
<sequence>MEEYGSAGLRTLCLSYAELDPAFYAQWQTQFMQAKTSMQDRDEKVAAVAELIEKNLQLLGCTAIEDKLQEGVPQCIKQLACAGVKLWVLTGDKMETAINIAFACSLITEEMQQFEADELEAAGRVEEADMLCNSRIQQQLAKVEATMSEQEGSCLQYALVIDGKALSYALSDKLAPTFLKVGVKCLAVVCCRVSPLQKAQVTMLVSKAGDVTLAIGDGANDVGMIQAAHLGVGISGQEGMQAVMSSDFAIAQFRFLTILLLVHGRLSYFRLSRMICFFLYKNLMFGVTIFIFNAFALFSGQFMYNDFYMTLFNILFTSLMPLAIGIFDRDVDRKKCIKYPSMYKQGGGAVAVAPPCSCLGQHRLLFPTVQDIVREAISMDKRTLQQIQQDEEHEMKGFKPEILTKNTGFVPPYDRNSRHYRPVASSRQIYNPKDMQHRVAAIPTEASLHQDTQIHESQQLYELQQQYSVEPEQQPSQQEAFERQGPKGRGSTADGGRGRYGSTRARMGSDTPSDYVIATGPRAVHESTSTSESPRDDPAAFGLPIGYILDPFANK</sequence>
<dbReference type="InterPro" id="IPR032630">
    <property type="entry name" value="P_typ_ATPase_c"/>
</dbReference>
<dbReference type="PANTHER" id="PTHR24092:SF150">
    <property type="entry name" value="PHOSPHOLIPID-TRANSPORTING ATPASE"/>
    <property type="match status" value="1"/>
</dbReference>
<dbReference type="InterPro" id="IPR006539">
    <property type="entry name" value="P-type_ATPase_IV"/>
</dbReference>
<dbReference type="Proteomes" id="UP000815325">
    <property type="component" value="Unassembled WGS sequence"/>
</dbReference>
<evidence type="ECO:0000256" key="3">
    <source>
        <dbReference type="ARBA" id="ARBA00022692"/>
    </source>
</evidence>
<comment type="catalytic activity">
    <reaction evidence="11 12">
        <text>ATP + H2O + phospholipidSide 1 = ADP + phosphate + phospholipidSide 2.</text>
        <dbReference type="EC" id="7.6.2.1"/>
    </reaction>
</comment>
<evidence type="ECO:0000256" key="9">
    <source>
        <dbReference type="ARBA" id="ARBA00022989"/>
    </source>
</evidence>
<dbReference type="SUPFAM" id="SSF81665">
    <property type="entry name" value="Calcium ATPase, transmembrane domain M"/>
    <property type="match status" value="1"/>
</dbReference>
<keyword evidence="8 12" id="KW-1278">Translocase</keyword>
<evidence type="ECO:0000256" key="12">
    <source>
        <dbReference type="RuleBase" id="RU362033"/>
    </source>
</evidence>
<evidence type="ECO:0000256" key="8">
    <source>
        <dbReference type="ARBA" id="ARBA00022967"/>
    </source>
</evidence>
<evidence type="ECO:0000256" key="10">
    <source>
        <dbReference type="ARBA" id="ARBA00023136"/>
    </source>
</evidence>
<dbReference type="InterPro" id="IPR023298">
    <property type="entry name" value="ATPase_P-typ_TM_dom_sf"/>
</dbReference>
<comment type="subcellular location">
    <subcellularLocation>
        <location evidence="1 12">Membrane</location>
        <topology evidence="1 12">Multi-pass membrane protein</topology>
    </subcellularLocation>
</comment>
<feature type="transmembrane region" description="Helical" evidence="12">
    <location>
        <begin position="308"/>
        <end position="327"/>
    </location>
</feature>
<dbReference type="NCBIfam" id="TIGR01494">
    <property type="entry name" value="ATPase_P-type"/>
    <property type="match status" value="1"/>
</dbReference>
<comment type="similarity">
    <text evidence="2 12">Belongs to the cation transport ATPase (P-type) (TC 3.A.3) family. Type IV subfamily.</text>
</comment>
<feature type="transmembrane region" description="Helical" evidence="12">
    <location>
        <begin position="253"/>
        <end position="271"/>
    </location>
</feature>
<feature type="region of interest" description="Disordered" evidence="13">
    <location>
        <begin position="467"/>
        <end position="542"/>
    </location>
</feature>
<dbReference type="EMBL" id="MU069539">
    <property type="protein sequence ID" value="KAF5839585.1"/>
    <property type="molecule type" value="Genomic_DNA"/>
</dbReference>
<evidence type="ECO:0000256" key="4">
    <source>
        <dbReference type="ARBA" id="ARBA00022723"/>
    </source>
</evidence>